<evidence type="ECO:0000313" key="2">
    <source>
        <dbReference type="Proteomes" id="UP000019024"/>
    </source>
</evidence>
<dbReference type="EMBL" id="CP007057">
    <property type="protein sequence ID" value="AHG01981.1"/>
    <property type="molecule type" value="Genomic_DNA"/>
</dbReference>
<evidence type="ECO:0000313" key="1">
    <source>
        <dbReference type="EMBL" id="AHG01981.1"/>
    </source>
</evidence>
<accession>W0JTN9</accession>
<keyword evidence="1" id="KW-0614">Plasmid</keyword>
<proteinExistence type="predicted"/>
<dbReference type="HOGENOM" id="CLU_3394475_0_0_2"/>
<geneLocation type="plasmid" evidence="1">
    <name>unnamed</name>
</geneLocation>
<name>W0JTN9_9EURY</name>
<dbReference type="KEGG" id="hlr:HALLA_01395"/>
<gene>
    <name evidence="1" type="ORF">HALLA_01395</name>
</gene>
<protein>
    <submittedName>
        <fullName evidence="1">Uncharacterized protein</fullName>
    </submittedName>
</protein>
<dbReference type="AlphaFoldDB" id="W0JTN9"/>
<keyword evidence="2" id="KW-1185">Reference proteome</keyword>
<sequence length="31" mass="3506">MTKLINCQSNHRFGKAYSIEPPNVIEVITTT</sequence>
<reference evidence="1 2" key="1">
    <citation type="submission" date="2014-01" db="EMBL/GenBank/DDBJ databases">
        <authorList>
            <consortium name="DOE Joint Genome Institute"/>
            <person name="Anderson I."/>
            <person name="Huntemann M."/>
            <person name="Han J."/>
            <person name="Chen A."/>
            <person name="Kyrpides N."/>
            <person name="Mavromatis K."/>
            <person name="Markowitz V."/>
            <person name="Palaniappan K."/>
            <person name="Ivanova N."/>
            <person name="Schaumberg A."/>
            <person name="Pati A."/>
            <person name="Liolios K."/>
            <person name="Nordberg H.P."/>
            <person name="Cantor M.N."/>
            <person name="Hua S.X."/>
            <person name="Woyke T."/>
        </authorList>
    </citation>
    <scope>NUCLEOTIDE SEQUENCE [LARGE SCALE GENOMIC DNA]</scope>
    <source>
        <strain evidence="1 2">XH-48</strain>
        <plasmid evidence="2">2</plasmid>
    </source>
</reference>
<organism evidence="1 2">
    <name type="scientific">Halostagnicola larsenii XH-48</name>
    <dbReference type="NCBI Taxonomy" id="797299"/>
    <lineage>
        <taxon>Archaea</taxon>
        <taxon>Methanobacteriati</taxon>
        <taxon>Methanobacteriota</taxon>
        <taxon>Stenosarchaea group</taxon>
        <taxon>Halobacteria</taxon>
        <taxon>Halobacteriales</taxon>
        <taxon>Natrialbaceae</taxon>
        <taxon>Halostagnicola</taxon>
    </lineage>
</organism>
<dbReference type="Proteomes" id="UP000019024">
    <property type="component" value="Plasmid unnamed2"/>
</dbReference>